<gene>
    <name evidence="1" type="ORF">DFO61_5017</name>
</gene>
<organism evidence="1 2">
    <name type="scientific">Ectopseudomonas oleovorans</name>
    <name type="common">Pseudomonas oleovorans</name>
    <dbReference type="NCBI Taxonomy" id="301"/>
    <lineage>
        <taxon>Bacteria</taxon>
        <taxon>Pseudomonadati</taxon>
        <taxon>Pseudomonadota</taxon>
        <taxon>Gammaproteobacteria</taxon>
        <taxon>Pseudomonadales</taxon>
        <taxon>Pseudomonadaceae</taxon>
        <taxon>Ectopseudomonas</taxon>
    </lineage>
</organism>
<dbReference type="RefSeq" id="WP_170965271.1">
    <property type="nucleotide sequence ID" value="NZ_QXDA01000010.1"/>
</dbReference>
<evidence type="ECO:0000313" key="1">
    <source>
        <dbReference type="EMBL" id="RIA18855.1"/>
    </source>
</evidence>
<comment type="caution">
    <text evidence="1">The sequence shown here is derived from an EMBL/GenBank/DDBJ whole genome shotgun (WGS) entry which is preliminary data.</text>
</comment>
<dbReference type="Proteomes" id="UP000265836">
    <property type="component" value="Unassembled WGS sequence"/>
</dbReference>
<name>A0A397M9A9_ECTOL</name>
<reference evidence="1 2" key="1">
    <citation type="submission" date="2018-08" db="EMBL/GenBank/DDBJ databases">
        <title>Genome sequencing of rice bacterial endophytes.</title>
        <authorList>
            <person name="Venturi V."/>
        </authorList>
    </citation>
    <scope>NUCLEOTIDE SEQUENCE [LARGE SCALE GENOMIC DNA]</scope>
    <source>
        <strain evidence="1 2">E1205</strain>
    </source>
</reference>
<accession>A0A397M9A9</accession>
<dbReference type="AlphaFoldDB" id="A0A397M9A9"/>
<dbReference type="Pfam" id="PF17525">
    <property type="entry name" value="DUF5447"/>
    <property type="match status" value="1"/>
</dbReference>
<evidence type="ECO:0000313" key="2">
    <source>
        <dbReference type="Proteomes" id="UP000265836"/>
    </source>
</evidence>
<dbReference type="InterPro" id="IPR035229">
    <property type="entry name" value="PflM"/>
</dbReference>
<proteinExistence type="predicted"/>
<sequence length="123" mass="14065">MNTSQYLLSHHKDCGCQSCFARNPRGKTFAFHRHPHADNCDCSVCWLNRNWVPVRRVTSPSTPCTDCRPAQWSKVNGRNHVTPAFTCEKHTPPSRPERYWSVVSDTGKPTPFVPLREPFELVG</sequence>
<protein>
    <submittedName>
        <fullName evidence="1">Uncharacterized protein</fullName>
    </submittedName>
</protein>
<dbReference type="EMBL" id="QXDA01000010">
    <property type="protein sequence ID" value="RIA18855.1"/>
    <property type="molecule type" value="Genomic_DNA"/>
</dbReference>